<accession>A0ABQ5R5W3</accession>
<comment type="caution">
    <text evidence="3">The sequence shown here is derived from an EMBL/GenBank/DDBJ whole genome shotgun (WGS) entry which is preliminary data.</text>
</comment>
<name>A0ABQ5R5W3_9ACTN</name>
<protein>
    <submittedName>
        <fullName evidence="3">ABC transporter substrate-binding protein</fullName>
    </submittedName>
</protein>
<gene>
    <name evidence="3" type="primary">cebE_1</name>
    <name evidence="3" type="ORF">Pa4123_66160</name>
</gene>
<dbReference type="InterPro" id="IPR050490">
    <property type="entry name" value="Bact_solute-bd_prot1"/>
</dbReference>
<dbReference type="RefSeq" id="WP_281902291.1">
    <property type="nucleotide sequence ID" value="NZ_BSDI01000043.1"/>
</dbReference>
<evidence type="ECO:0000256" key="2">
    <source>
        <dbReference type="SAM" id="SignalP"/>
    </source>
</evidence>
<dbReference type="Proteomes" id="UP001144280">
    <property type="component" value="Unassembled WGS sequence"/>
</dbReference>
<feature type="signal peptide" evidence="2">
    <location>
        <begin position="1"/>
        <end position="27"/>
    </location>
</feature>
<evidence type="ECO:0000256" key="1">
    <source>
        <dbReference type="SAM" id="MobiDB-lite"/>
    </source>
</evidence>
<feature type="region of interest" description="Disordered" evidence="1">
    <location>
        <begin position="413"/>
        <end position="436"/>
    </location>
</feature>
<organism evidence="3 4">
    <name type="scientific">Phytohabitans aurantiacus</name>
    <dbReference type="NCBI Taxonomy" id="3016789"/>
    <lineage>
        <taxon>Bacteria</taxon>
        <taxon>Bacillati</taxon>
        <taxon>Actinomycetota</taxon>
        <taxon>Actinomycetes</taxon>
        <taxon>Micromonosporales</taxon>
        <taxon>Micromonosporaceae</taxon>
    </lineage>
</organism>
<dbReference type="SUPFAM" id="SSF53850">
    <property type="entry name" value="Periplasmic binding protein-like II"/>
    <property type="match status" value="1"/>
</dbReference>
<dbReference type="InterPro" id="IPR006059">
    <property type="entry name" value="SBP"/>
</dbReference>
<feature type="chain" id="PRO_5045830907" evidence="2">
    <location>
        <begin position="28"/>
        <end position="436"/>
    </location>
</feature>
<dbReference type="EMBL" id="BSDI01000043">
    <property type="protein sequence ID" value="GLI01340.1"/>
    <property type="molecule type" value="Genomic_DNA"/>
</dbReference>
<evidence type="ECO:0000313" key="4">
    <source>
        <dbReference type="Proteomes" id="UP001144280"/>
    </source>
</evidence>
<dbReference type="PANTHER" id="PTHR43649">
    <property type="entry name" value="ARABINOSE-BINDING PROTEIN-RELATED"/>
    <property type="match status" value="1"/>
</dbReference>
<dbReference type="PROSITE" id="PS51257">
    <property type="entry name" value="PROKAR_LIPOPROTEIN"/>
    <property type="match status" value="1"/>
</dbReference>
<dbReference type="Pfam" id="PF13416">
    <property type="entry name" value="SBP_bac_8"/>
    <property type="match status" value="1"/>
</dbReference>
<reference evidence="3" key="1">
    <citation type="submission" date="2022-12" db="EMBL/GenBank/DDBJ databases">
        <title>New Phytohabitans aurantiacus sp. RD004123 nov., an actinomycete isolated from soil.</title>
        <authorList>
            <person name="Triningsih D.W."/>
            <person name="Harunari E."/>
            <person name="Igarashi Y."/>
        </authorList>
    </citation>
    <scope>NUCLEOTIDE SEQUENCE</scope>
    <source>
        <strain evidence="3">RD004123</strain>
    </source>
</reference>
<keyword evidence="2" id="KW-0732">Signal</keyword>
<sequence>MSVTTRRRFAAVALASVAVLAVTTACGDDGDEGSSGNEQIKLTVDIFGEQGFGYDELIKKYEADHPNIKIEQRGKGMGLGDYNTRLTQWMASGAGAGDIVALEEGTIVQFKAQKQNFVNLGDYGAASLESNFLPWKWNDGKAGDQILGLGTDVGSMAICYRKDLFEKAGLPTDRAAVAQQWPTWDAFIETGKKFQAKSGKVKFVDAATNTYNSILMQTAGNGTGYTYYDKSDKFVLSSNPDVKTAWDLTVKAIEAKLSAGLQTFSDPWATGFKQDQFAIVTCPAWMTGVIKGNAGDAAAAKWDIAKAPGNGGNWGGSFLSVPKQSKHPKEAAELAKFLTTPEAQLEAFKALGNLPSSPKALEDPTLLASKNDYFSNAPTGEIFGAGAKDFKPVYLGPKNQAVRDAVENALRSIEQGQRTPAQAWEDALKAGEAASK</sequence>
<dbReference type="PANTHER" id="PTHR43649:SF32">
    <property type="entry name" value="SUGAR BINDING SECRETED PROTEIN"/>
    <property type="match status" value="1"/>
</dbReference>
<keyword evidence="4" id="KW-1185">Reference proteome</keyword>
<dbReference type="Gene3D" id="3.40.190.10">
    <property type="entry name" value="Periplasmic binding protein-like II"/>
    <property type="match status" value="1"/>
</dbReference>
<proteinExistence type="predicted"/>
<evidence type="ECO:0000313" key="3">
    <source>
        <dbReference type="EMBL" id="GLI01340.1"/>
    </source>
</evidence>